<dbReference type="PANTHER" id="PTHR21015:SF22">
    <property type="entry name" value="GLYCOSYLTRANSFERASE"/>
    <property type="match status" value="1"/>
</dbReference>
<comment type="caution">
    <text evidence="5">The sequence shown here is derived from an EMBL/GenBank/DDBJ whole genome shotgun (WGS) entry which is preliminary data.</text>
</comment>
<proteinExistence type="predicted"/>
<dbReference type="GO" id="GO:0005975">
    <property type="term" value="P:carbohydrate metabolic process"/>
    <property type="evidence" value="ECO:0007669"/>
    <property type="project" value="InterPro"/>
</dbReference>
<dbReference type="EMBL" id="LCPB01000024">
    <property type="protein sequence ID" value="KKU88785.1"/>
    <property type="molecule type" value="Genomic_DNA"/>
</dbReference>
<dbReference type="Pfam" id="PF04101">
    <property type="entry name" value="Glyco_tran_28_C"/>
    <property type="match status" value="1"/>
</dbReference>
<dbReference type="Gene3D" id="3.40.50.2000">
    <property type="entry name" value="Glycogen Phosphorylase B"/>
    <property type="match status" value="2"/>
</dbReference>
<gene>
    <name evidence="5" type="ORF">UY19_C0024G0005</name>
</gene>
<keyword evidence="1" id="KW-0328">Glycosyltransferase</keyword>
<reference evidence="5 6" key="1">
    <citation type="journal article" date="2015" name="Nature">
        <title>rRNA introns, odd ribosomes, and small enigmatic genomes across a large radiation of phyla.</title>
        <authorList>
            <person name="Brown C.T."/>
            <person name="Hug L.A."/>
            <person name="Thomas B.C."/>
            <person name="Sharon I."/>
            <person name="Castelle C.J."/>
            <person name="Singh A."/>
            <person name="Wilkins M.J."/>
            <person name="Williams K.H."/>
            <person name="Banfield J.F."/>
        </authorList>
    </citation>
    <scope>NUCLEOTIDE SEQUENCE [LARGE SCALE GENOMIC DNA]</scope>
</reference>
<dbReference type="AlphaFoldDB" id="A0A0G1X2Y7"/>
<name>A0A0G1X2Y7_9BACT</name>
<evidence type="ECO:0000259" key="4">
    <source>
        <dbReference type="Pfam" id="PF04101"/>
    </source>
</evidence>
<protein>
    <recommendedName>
        <fullName evidence="7">Undecaprenyldiphospho-muramoylpentapeptide beta-N-acetylglucosaminyltransferase</fullName>
    </recommendedName>
</protein>
<dbReference type="GO" id="GO:0016758">
    <property type="term" value="F:hexosyltransferase activity"/>
    <property type="evidence" value="ECO:0007669"/>
    <property type="project" value="InterPro"/>
</dbReference>
<evidence type="ECO:0000259" key="3">
    <source>
        <dbReference type="Pfam" id="PF03033"/>
    </source>
</evidence>
<dbReference type="PANTHER" id="PTHR21015">
    <property type="entry name" value="UDP-N-ACETYLGLUCOSAMINE--N-ACETYLMURAMYL-(PENTAPEPTIDE) PYROPHOSPHORYL-UNDECAPRENOL N-ACETYLGLUCOSAMINE TRANSFERASE 1"/>
    <property type="match status" value="1"/>
</dbReference>
<evidence type="ECO:0000313" key="6">
    <source>
        <dbReference type="Proteomes" id="UP000033882"/>
    </source>
</evidence>
<evidence type="ECO:0000256" key="2">
    <source>
        <dbReference type="ARBA" id="ARBA00022679"/>
    </source>
</evidence>
<dbReference type="GO" id="GO:1901137">
    <property type="term" value="P:carbohydrate derivative biosynthetic process"/>
    <property type="evidence" value="ECO:0007669"/>
    <property type="project" value="UniProtKB-ARBA"/>
</dbReference>
<dbReference type="Pfam" id="PF03033">
    <property type="entry name" value="Glyco_transf_28"/>
    <property type="match status" value="1"/>
</dbReference>
<keyword evidence="2" id="KW-0808">Transferase</keyword>
<evidence type="ECO:0000313" key="5">
    <source>
        <dbReference type="EMBL" id="KKU88785.1"/>
    </source>
</evidence>
<dbReference type="SUPFAM" id="SSF53756">
    <property type="entry name" value="UDP-Glycosyltransferase/glycogen phosphorylase"/>
    <property type="match status" value="1"/>
</dbReference>
<dbReference type="InterPro" id="IPR007235">
    <property type="entry name" value="Glyco_trans_28_C"/>
</dbReference>
<sequence>MAVDQQVNLEVRYLGAYGPFKNFLRENNIKVQRVASSKLRRYFDWRNLIDVPKFIWSLLQALWKMYWFMPNVLFSKGGPGSLAVVLVARFYRIPIIVHESDATPSITSQITSKFADTVAISFTSTVGKFTSKEVIYTGNPVRKYLLTDPISKEKGRGYFGFNPSAPLLLVLGGSQGSTSINDFILDVLPELVESVQVLHQTGKENYNGVVREAGVALEKLPEEIQRRYKTIDYFEKDIRIAYQGADLVVSRSGSGIFELAAFGKPSILIPLPWAANDHQRANAAEYQRAGAAIVMEQDNLLPHIFLDNVTNLLANPEKLAAMGEAARTFYKSDAASNLARLILRYI</sequence>
<accession>A0A0G1X2Y7</accession>
<evidence type="ECO:0008006" key="7">
    <source>
        <dbReference type="Google" id="ProtNLM"/>
    </source>
</evidence>
<organism evidence="5 6">
    <name type="scientific">Candidatus Wolfebacteria bacterium GW2011_GWA2_47_9b</name>
    <dbReference type="NCBI Taxonomy" id="1619005"/>
    <lineage>
        <taxon>Bacteria</taxon>
        <taxon>Candidatus Wolfeibacteriota</taxon>
    </lineage>
</organism>
<feature type="domain" description="Glycosyl transferase family 28 C-terminal" evidence="4">
    <location>
        <begin position="168"/>
        <end position="337"/>
    </location>
</feature>
<evidence type="ECO:0000256" key="1">
    <source>
        <dbReference type="ARBA" id="ARBA00022676"/>
    </source>
</evidence>
<dbReference type="InterPro" id="IPR004276">
    <property type="entry name" value="GlycoTrans_28_N"/>
</dbReference>
<dbReference type="PATRIC" id="fig|1619005.3.peg.1073"/>
<dbReference type="Proteomes" id="UP000033882">
    <property type="component" value="Unassembled WGS sequence"/>
</dbReference>
<feature type="domain" description="Glycosyltransferase family 28 N-terminal" evidence="3">
    <location>
        <begin position="8"/>
        <end position="120"/>
    </location>
</feature>
<dbReference type="CDD" id="cd03785">
    <property type="entry name" value="GT28_MurG"/>
    <property type="match status" value="1"/>
</dbReference>